<dbReference type="EMBL" id="NFII01000002">
    <property type="protein sequence ID" value="OUO02448.1"/>
    <property type="molecule type" value="Genomic_DNA"/>
</dbReference>
<sequence length="321" mass="36769">MVNRINIVILIMLFFLPVGRVFARADTLKVVSNAVREPVMLPGEWGEVYRWVIADENVPDKEEVLMLIRYHYGSFDRLAELLRYLNGGKAYTYLLQFVFPRIGRYTIKPEELPVAAMRVPERILPMAYIDAGVLVPAVLMEKEGRADSSRRVIVALKNNILYDLALAPNIEVELSIGKRWSLNTEYKCPWWLNSRHDFCYQLLSGGMEARYWLGDRKMRDRLTGHFLGIYTEGGVYDFQLKEENGIRGRYYTASGLTYGYARRLTGHLAIECSLGIGCLATGYRKYTSYKGDLVWTNGGHYHFIGPTKAKVSLVWRITAGQ</sequence>
<dbReference type="Proteomes" id="UP000195386">
    <property type="component" value="Unassembled WGS sequence"/>
</dbReference>
<organism evidence="1 2">
    <name type="scientific">Bacteroides clarus</name>
    <dbReference type="NCBI Taxonomy" id="626929"/>
    <lineage>
        <taxon>Bacteria</taxon>
        <taxon>Pseudomonadati</taxon>
        <taxon>Bacteroidota</taxon>
        <taxon>Bacteroidia</taxon>
        <taxon>Bacteroidales</taxon>
        <taxon>Bacteroidaceae</taxon>
        <taxon>Bacteroides</taxon>
    </lineage>
</organism>
<dbReference type="RefSeq" id="WP_087425357.1">
    <property type="nucleotide sequence ID" value="NZ_CATZGC010000029.1"/>
</dbReference>
<proteinExistence type="predicted"/>
<name>A0A1Y3Z421_9BACE</name>
<evidence type="ECO:0008006" key="3">
    <source>
        <dbReference type="Google" id="ProtNLM"/>
    </source>
</evidence>
<dbReference type="InterPro" id="IPR021958">
    <property type="entry name" value="DUF3575"/>
</dbReference>
<reference evidence="2" key="1">
    <citation type="submission" date="2017-04" db="EMBL/GenBank/DDBJ databases">
        <title>Function of individual gut microbiota members based on whole genome sequencing of pure cultures obtained from chicken caecum.</title>
        <authorList>
            <person name="Medvecky M."/>
            <person name="Cejkova D."/>
            <person name="Polansky O."/>
            <person name="Karasova D."/>
            <person name="Kubasova T."/>
            <person name="Cizek A."/>
            <person name="Rychlik I."/>
        </authorList>
    </citation>
    <scope>NUCLEOTIDE SEQUENCE [LARGE SCALE GENOMIC DNA]</scope>
    <source>
        <strain evidence="2">An43</strain>
    </source>
</reference>
<evidence type="ECO:0000313" key="1">
    <source>
        <dbReference type="EMBL" id="OUO02448.1"/>
    </source>
</evidence>
<accession>A0A1Y3Z421</accession>
<gene>
    <name evidence="1" type="ORF">B5F97_02700</name>
</gene>
<comment type="caution">
    <text evidence="1">The sequence shown here is derived from an EMBL/GenBank/DDBJ whole genome shotgun (WGS) entry which is preliminary data.</text>
</comment>
<dbReference type="Pfam" id="PF12099">
    <property type="entry name" value="DUF3575"/>
    <property type="match status" value="1"/>
</dbReference>
<protein>
    <recommendedName>
        <fullName evidence="3">DUF3575 domain-containing protein</fullName>
    </recommendedName>
</protein>
<dbReference type="AlphaFoldDB" id="A0A1Y3Z421"/>
<evidence type="ECO:0000313" key="2">
    <source>
        <dbReference type="Proteomes" id="UP000195386"/>
    </source>
</evidence>